<evidence type="ECO:0000256" key="3">
    <source>
        <dbReference type="ARBA" id="ARBA00022692"/>
    </source>
</evidence>
<dbReference type="Pfam" id="PF01103">
    <property type="entry name" value="Omp85"/>
    <property type="match status" value="1"/>
</dbReference>
<gene>
    <name evidence="9" type="ORF">MNBD_UNCLBAC01-1380</name>
</gene>
<keyword evidence="5" id="KW-0677">Repeat</keyword>
<comment type="subcellular location">
    <subcellularLocation>
        <location evidence="1">Membrane</location>
    </subcellularLocation>
</comment>
<dbReference type="InterPro" id="IPR000184">
    <property type="entry name" value="Bac_surfAg_D15"/>
</dbReference>
<accession>A0A3B1E3N5</accession>
<dbReference type="InterPro" id="IPR034746">
    <property type="entry name" value="POTRA"/>
</dbReference>
<evidence type="ECO:0000256" key="1">
    <source>
        <dbReference type="ARBA" id="ARBA00004370"/>
    </source>
</evidence>
<reference evidence="9" key="1">
    <citation type="submission" date="2018-06" db="EMBL/GenBank/DDBJ databases">
        <authorList>
            <person name="Zhirakovskaya E."/>
        </authorList>
    </citation>
    <scope>NUCLEOTIDE SEQUENCE</scope>
</reference>
<protein>
    <recommendedName>
        <fullName evidence="8">POTRA domain-containing protein</fullName>
    </recommendedName>
</protein>
<dbReference type="GO" id="GO:0019867">
    <property type="term" value="C:outer membrane"/>
    <property type="evidence" value="ECO:0007669"/>
    <property type="project" value="InterPro"/>
</dbReference>
<evidence type="ECO:0000256" key="2">
    <source>
        <dbReference type="ARBA" id="ARBA00022452"/>
    </source>
</evidence>
<evidence type="ECO:0000259" key="8">
    <source>
        <dbReference type="PROSITE" id="PS51779"/>
    </source>
</evidence>
<feature type="domain" description="POTRA" evidence="8">
    <location>
        <begin position="274"/>
        <end position="353"/>
    </location>
</feature>
<keyword evidence="3" id="KW-0812">Transmembrane</keyword>
<dbReference type="Pfam" id="PF07244">
    <property type="entry name" value="POTRA"/>
    <property type="match status" value="5"/>
</dbReference>
<keyword evidence="4" id="KW-0732">Signal</keyword>
<proteinExistence type="predicted"/>
<dbReference type="InterPro" id="IPR039910">
    <property type="entry name" value="D15-like"/>
</dbReference>
<evidence type="ECO:0000256" key="7">
    <source>
        <dbReference type="ARBA" id="ARBA00023237"/>
    </source>
</evidence>
<keyword evidence="7" id="KW-0998">Cell outer membrane</keyword>
<dbReference type="InterPro" id="IPR010827">
    <property type="entry name" value="BamA/TamA_POTRA"/>
</dbReference>
<feature type="domain" description="POTRA" evidence="8">
    <location>
        <begin position="36"/>
        <end position="107"/>
    </location>
</feature>
<name>A0A3B1E3N5_9ZZZZ</name>
<evidence type="ECO:0000313" key="9">
    <source>
        <dbReference type="EMBL" id="VAX36887.1"/>
    </source>
</evidence>
<evidence type="ECO:0000256" key="5">
    <source>
        <dbReference type="ARBA" id="ARBA00022737"/>
    </source>
</evidence>
<keyword evidence="2" id="KW-1134">Transmembrane beta strand</keyword>
<dbReference type="GO" id="GO:0071709">
    <property type="term" value="P:membrane assembly"/>
    <property type="evidence" value="ECO:0007669"/>
    <property type="project" value="InterPro"/>
</dbReference>
<dbReference type="PANTHER" id="PTHR12815:SF47">
    <property type="entry name" value="TRANSLOCATION AND ASSEMBLY MODULE SUBUNIT TAMA"/>
    <property type="match status" value="1"/>
</dbReference>
<dbReference type="PIRSF" id="PIRSF006076">
    <property type="entry name" value="OM_assembly_OMP85"/>
    <property type="match status" value="1"/>
</dbReference>
<dbReference type="PANTHER" id="PTHR12815">
    <property type="entry name" value="SORTING AND ASSEMBLY MACHINERY SAMM50 PROTEIN FAMILY MEMBER"/>
    <property type="match status" value="1"/>
</dbReference>
<dbReference type="NCBIfam" id="TIGR03303">
    <property type="entry name" value="OM_YaeT"/>
    <property type="match status" value="1"/>
</dbReference>
<dbReference type="EMBL" id="UOGJ01000112">
    <property type="protein sequence ID" value="VAX36887.1"/>
    <property type="molecule type" value="Genomic_DNA"/>
</dbReference>
<evidence type="ECO:0000256" key="6">
    <source>
        <dbReference type="ARBA" id="ARBA00023136"/>
    </source>
</evidence>
<dbReference type="Gene3D" id="2.40.160.50">
    <property type="entry name" value="membrane protein fhac: a member of the omp85/tpsb transporter family"/>
    <property type="match status" value="1"/>
</dbReference>
<dbReference type="AlphaFoldDB" id="A0A3B1E3N5"/>
<dbReference type="InterPro" id="IPR023707">
    <property type="entry name" value="OM_assembly_BamA"/>
</dbReference>
<keyword evidence="6" id="KW-0472">Membrane</keyword>
<feature type="domain" description="POTRA" evidence="8">
    <location>
        <begin position="356"/>
        <end position="429"/>
    </location>
</feature>
<dbReference type="PROSITE" id="PS51779">
    <property type="entry name" value="POTRA"/>
    <property type="match status" value="4"/>
</dbReference>
<evidence type="ECO:0000256" key="4">
    <source>
        <dbReference type="ARBA" id="ARBA00022729"/>
    </source>
</evidence>
<organism evidence="9">
    <name type="scientific">hydrothermal vent metagenome</name>
    <dbReference type="NCBI Taxonomy" id="652676"/>
    <lineage>
        <taxon>unclassified sequences</taxon>
        <taxon>metagenomes</taxon>
        <taxon>ecological metagenomes</taxon>
    </lineage>
</organism>
<feature type="domain" description="POTRA" evidence="8">
    <location>
        <begin position="189"/>
        <end position="271"/>
    </location>
</feature>
<dbReference type="Gene3D" id="3.10.20.310">
    <property type="entry name" value="membrane protein fhac"/>
    <property type="match status" value="5"/>
</dbReference>
<sequence>MLNAKYLGFLTVVFLFLSFSSVVAQAPSTDISNQAKIVKAIDIQGNKTISMATILAKIKMRVGQEYMEVVISDDLKRLYNTGYFSDIRVDRQDYEGGFKVIIYLEEKLVIEEITFSKTRYLKVNTLRKKITTQVGKFLDKKILKDDVDLIKDLYAKKGFTTVKVEVETFVDEITNKVNLHFIIKEGHRVRVKRIHIQGNDFYKARKILRLIKTKKKWAFNSGSFREEVMEEDLERIISFYEQQGFIDVKAEYSTERLYKGLINIDINLHEGKRYFVGDVAINGNNIVSKKEIQTVMKEIQDGGVFSREKLTVDIANIRTLYFDRGYIFANVSEAASLDPETGKVGVKIDINEGGIAYIEKIKIQGNSRTRDIVIRRELRMHPGDRFDGTKLRRSKERLTNLGYFEDVNFDMEDTDYYDRKDLVVQVKEAKTGSFSFGGGFSTVDQVVGFIEIEQRNFDITNWPTFTGGGQNLQLRAETGSTKNNLLLSFTEPWIFDYPVSGGFDLFRRNRIRSRNVGYAYDEERIGGNVRFGKLFTEYTSGNIYYKFEEVTIENFENNVSSALLAEAGTNRVSQIGTTIKRDSRNSVFSPTKGFVVSGSFDVAGNVLGGNKDFYRTQVRGSYYIPLKFKSVLEFRIHTGIVAEYGDSDKVPIFERFFAGGARTIRGYDERKVGPQDTVTNDPIGGESIAVANIEYTIPIIEFLKLAVFFDTGNVWADSNDFGSGDFKSGTGLGVRVKTPIGPVNLDYGYPLNDEPGEDRRSGKFYFSVSRGF</sequence>